<evidence type="ECO:0000256" key="1">
    <source>
        <dbReference type="ARBA" id="ARBA00006865"/>
    </source>
</evidence>
<feature type="domain" description="GH16" evidence="3">
    <location>
        <begin position="150"/>
        <end position="395"/>
    </location>
</feature>
<comment type="caution">
    <text evidence="4">The sequence shown here is derived from an EMBL/GenBank/DDBJ whole genome shotgun (WGS) entry which is preliminary data.</text>
</comment>
<dbReference type="PROSITE" id="PS51257">
    <property type="entry name" value="PROKAR_LIPOPROTEIN"/>
    <property type="match status" value="1"/>
</dbReference>
<dbReference type="GO" id="GO:0004553">
    <property type="term" value="F:hydrolase activity, hydrolyzing O-glycosyl compounds"/>
    <property type="evidence" value="ECO:0007669"/>
    <property type="project" value="InterPro"/>
</dbReference>
<evidence type="ECO:0000259" key="3">
    <source>
        <dbReference type="PROSITE" id="PS51762"/>
    </source>
</evidence>
<reference evidence="4 5" key="1">
    <citation type="submission" date="2019-03" db="EMBL/GenBank/DDBJ databases">
        <title>Sapientia aquatica gen. nov., sp. nov., isolated from a crater lake.</title>
        <authorList>
            <person name="Felfoldi T."/>
            <person name="Szabo A."/>
            <person name="Toth E."/>
            <person name="Schumann P."/>
            <person name="Keki Z."/>
            <person name="Marialigeti K."/>
            <person name="Mathe I."/>
        </authorList>
    </citation>
    <scope>NUCLEOTIDE SEQUENCE [LARGE SCALE GENOMIC DNA]</scope>
    <source>
        <strain evidence="4 5">SA-152</strain>
    </source>
</reference>
<dbReference type="InterPro" id="IPR059177">
    <property type="entry name" value="GH29D-like_dom"/>
</dbReference>
<keyword evidence="4" id="KW-0378">Hydrolase</keyword>
<dbReference type="AlphaFoldDB" id="A0A4R5W2A0"/>
<dbReference type="InterPro" id="IPR013320">
    <property type="entry name" value="ConA-like_dom_sf"/>
</dbReference>
<dbReference type="InterPro" id="IPR050546">
    <property type="entry name" value="Glycosyl_Hydrlase_16"/>
</dbReference>
<protein>
    <submittedName>
        <fullName evidence="4">Glycosyl hydrolase family protein</fullName>
    </submittedName>
</protein>
<dbReference type="PROSITE" id="PS51762">
    <property type="entry name" value="GH16_2"/>
    <property type="match status" value="1"/>
</dbReference>
<dbReference type="OrthoDB" id="9809583at2"/>
<sequence>MKIMLIQKLQRAKLYTVFLAIQCLCLVSACGGGGGGSAQAAPTTPSAPNAPATPQTIAAPTITATAAQNGAVIISMSSTTSGAAIYYSTDGSTPTSSSLIYSAPLLVASPQTIHAIAASGTTTSSLTSYQFTSAIAAGTLVWSDEFTNTSGLNAAPNPTTWQFESKAGGFQTVNNELEVYCAWASLASPCNSTPNTYVGATDGYLHIIAQQPSSGVYTSGRIKTEGLLGINYGRVEAMIKLPEGQGLWPAFWLLGGNINTVGWPACGEMDVMEHINAPTPDWIAGTVHMTGASGSSGISSHYGASVASFSASGWHAYGMIWSKGKVQFYVDSPSNIYATIQASSLPAGAVWPFDSGQASFILLNLAVGGSWPGSPNSSTVFPAEMLVDYVRVYTN</sequence>
<evidence type="ECO:0000313" key="5">
    <source>
        <dbReference type="Proteomes" id="UP000294829"/>
    </source>
</evidence>
<dbReference type="CDD" id="cd08023">
    <property type="entry name" value="GH16_laminarinase_like"/>
    <property type="match status" value="1"/>
</dbReference>
<organism evidence="4 5">
    <name type="scientific">Sapientia aquatica</name>
    <dbReference type="NCBI Taxonomy" id="1549640"/>
    <lineage>
        <taxon>Bacteria</taxon>
        <taxon>Pseudomonadati</taxon>
        <taxon>Pseudomonadota</taxon>
        <taxon>Betaproteobacteria</taxon>
        <taxon>Burkholderiales</taxon>
        <taxon>Oxalobacteraceae</taxon>
        <taxon>Sapientia</taxon>
    </lineage>
</organism>
<dbReference type="PANTHER" id="PTHR10963">
    <property type="entry name" value="GLYCOSYL HYDROLASE-RELATED"/>
    <property type="match status" value="1"/>
</dbReference>
<accession>A0A4R5W2A0</accession>
<dbReference type="EMBL" id="SMYL01000003">
    <property type="protein sequence ID" value="TDK66505.1"/>
    <property type="molecule type" value="Genomic_DNA"/>
</dbReference>
<dbReference type="Proteomes" id="UP000294829">
    <property type="component" value="Unassembled WGS sequence"/>
</dbReference>
<comment type="similarity">
    <text evidence="1">Belongs to the glycosyl hydrolase 16 family.</text>
</comment>
<feature type="chain" id="PRO_5020556395" evidence="2">
    <location>
        <begin position="41"/>
        <end position="395"/>
    </location>
</feature>
<keyword evidence="5" id="KW-1185">Reference proteome</keyword>
<feature type="signal peptide" evidence="2">
    <location>
        <begin position="1"/>
        <end position="40"/>
    </location>
</feature>
<evidence type="ECO:0000256" key="2">
    <source>
        <dbReference type="SAM" id="SignalP"/>
    </source>
</evidence>
<name>A0A4R5W2A0_9BURK</name>
<dbReference type="PANTHER" id="PTHR10963:SF55">
    <property type="entry name" value="GLYCOSIDE HYDROLASE FAMILY 16 PROTEIN"/>
    <property type="match status" value="1"/>
</dbReference>
<dbReference type="Gene3D" id="2.60.120.200">
    <property type="match status" value="1"/>
</dbReference>
<evidence type="ECO:0000313" key="4">
    <source>
        <dbReference type="EMBL" id="TDK66505.1"/>
    </source>
</evidence>
<dbReference type="SUPFAM" id="SSF49899">
    <property type="entry name" value="Concanavalin A-like lectins/glucanases"/>
    <property type="match status" value="1"/>
</dbReference>
<gene>
    <name evidence="4" type="ORF">E2I14_08545</name>
</gene>
<dbReference type="Pfam" id="PF13290">
    <property type="entry name" value="CHB_HEX_C_1"/>
    <property type="match status" value="1"/>
</dbReference>
<keyword evidence="2" id="KW-0732">Signal</keyword>
<dbReference type="GO" id="GO:0005975">
    <property type="term" value="P:carbohydrate metabolic process"/>
    <property type="evidence" value="ECO:0007669"/>
    <property type="project" value="InterPro"/>
</dbReference>
<dbReference type="Pfam" id="PF00722">
    <property type="entry name" value="Glyco_hydro_16"/>
    <property type="match status" value="1"/>
</dbReference>
<dbReference type="InterPro" id="IPR000757">
    <property type="entry name" value="Beta-glucanase-like"/>
</dbReference>
<proteinExistence type="inferred from homology"/>